<feature type="non-terminal residue" evidence="1">
    <location>
        <position position="1"/>
    </location>
</feature>
<comment type="caution">
    <text evidence="1">The sequence shown here is derived from an EMBL/GenBank/DDBJ whole genome shotgun (WGS) entry which is preliminary data.</text>
</comment>
<gene>
    <name evidence="1" type="ORF">PCOR1329_LOCUS42975</name>
</gene>
<evidence type="ECO:0000313" key="1">
    <source>
        <dbReference type="EMBL" id="CAK0850604.1"/>
    </source>
</evidence>
<reference evidence="1" key="1">
    <citation type="submission" date="2023-10" db="EMBL/GenBank/DDBJ databases">
        <authorList>
            <person name="Chen Y."/>
            <person name="Shah S."/>
            <person name="Dougan E. K."/>
            <person name="Thang M."/>
            <person name="Chan C."/>
        </authorList>
    </citation>
    <scope>NUCLEOTIDE SEQUENCE [LARGE SCALE GENOMIC DNA]</scope>
</reference>
<organism evidence="1 2">
    <name type="scientific">Prorocentrum cordatum</name>
    <dbReference type="NCBI Taxonomy" id="2364126"/>
    <lineage>
        <taxon>Eukaryota</taxon>
        <taxon>Sar</taxon>
        <taxon>Alveolata</taxon>
        <taxon>Dinophyceae</taxon>
        <taxon>Prorocentrales</taxon>
        <taxon>Prorocentraceae</taxon>
        <taxon>Prorocentrum</taxon>
    </lineage>
</organism>
<dbReference type="Proteomes" id="UP001189429">
    <property type="component" value="Unassembled WGS sequence"/>
</dbReference>
<sequence>QLGDINTAIAETPAIKAQLVDQAANNATIAERLDKLEAQGVASSAEGQFLAKLELLETHQCKIWVSGFVSPMLGSMLEEHGKHLLGLLPSHHTAGATIRGYNLNKSYSIKFANEKAAAAFVDHCRSAGMQYQDQATNSTVNLRVRFDAPAGIRVRSKYLGRLWQAIAEAMKRDGKWKADYSIGSNGFKGILYMRVGECLFVLFELISTDRNQFECKAFPDNLSKFGIDSDAATAMVATSME</sequence>
<proteinExistence type="predicted"/>
<protein>
    <submittedName>
        <fullName evidence="1">Uncharacterized protein</fullName>
    </submittedName>
</protein>
<evidence type="ECO:0000313" key="2">
    <source>
        <dbReference type="Proteomes" id="UP001189429"/>
    </source>
</evidence>
<accession>A0ABN9TWW8</accession>
<dbReference type="EMBL" id="CAUYUJ010015166">
    <property type="protein sequence ID" value="CAK0850604.1"/>
    <property type="molecule type" value="Genomic_DNA"/>
</dbReference>
<name>A0ABN9TWW8_9DINO</name>
<keyword evidence="2" id="KW-1185">Reference proteome</keyword>